<name>A0AAV9JIR2_9PEZI</name>
<evidence type="ECO:0000313" key="1">
    <source>
        <dbReference type="EMBL" id="KAK4544761.1"/>
    </source>
</evidence>
<evidence type="ECO:0008006" key="3">
    <source>
        <dbReference type="Google" id="ProtNLM"/>
    </source>
</evidence>
<dbReference type="InterPro" id="IPR011333">
    <property type="entry name" value="SKP1/BTB/POZ_sf"/>
</dbReference>
<dbReference type="EMBL" id="JAVFHQ010000023">
    <property type="protein sequence ID" value="KAK4544761.1"/>
    <property type="molecule type" value="Genomic_DNA"/>
</dbReference>
<protein>
    <recommendedName>
        <fullName evidence="3">BTB domain-containing protein</fullName>
    </recommendedName>
</protein>
<organism evidence="1 2">
    <name type="scientific">Oleoguttula mirabilis</name>
    <dbReference type="NCBI Taxonomy" id="1507867"/>
    <lineage>
        <taxon>Eukaryota</taxon>
        <taxon>Fungi</taxon>
        <taxon>Dikarya</taxon>
        <taxon>Ascomycota</taxon>
        <taxon>Pezizomycotina</taxon>
        <taxon>Dothideomycetes</taxon>
        <taxon>Dothideomycetidae</taxon>
        <taxon>Mycosphaerellales</taxon>
        <taxon>Teratosphaeriaceae</taxon>
        <taxon>Oleoguttula</taxon>
    </lineage>
</organism>
<sequence length="215" mass="23793">MADSSSMEAQESKLNLVNDDPEAVDAMINYLYHFDYACSITTPLVLHVRVLAIADKYFIERLKKLAADRFTECCKSEWSTAAFAEAVSEIYSTGLVHDLTLRCTVVNTIKENAAELRLANPEHSALKDVLLTTSELGAELFFDGIVGAMTAESKTDASDGYGTWYRCPGDGCSEYGIAFSVQSSHLPDEHAFYCPGGCSDEDKDWWSQYRIDPPV</sequence>
<dbReference type="AlphaFoldDB" id="A0AAV9JIR2"/>
<evidence type="ECO:0000313" key="2">
    <source>
        <dbReference type="Proteomes" id="UP001324427"/>
    </source>
</evidence>
<accession>A0AAV9JIR2</accession>
<dbReference type="PANTHER" id="PTHR47843">
    <property type="entry name" value="BTB DOMAIN-CONTAINING PROTEIN-RELATED"/>
    <property type="match status" value="1"/>
</dbReference>
<dbReference type="PANTHER" id="PTHR47843:SF5">
    <property type="entry name" value="BTB_POZ DOMAIN PROTEIN"/>
    <property type="match status" value="1"/>
</dbReference>
<dbReference type="Proteomes" id="UP001324427">
    <property type="component" value="Unassembled WGS sequence"/>
</dbReference>
<gene>
    <name evidence="1" type="ORF">LTR36_004010</name>
</gene>
<dbReference type="Gene3D" id="3.30.710.10">
    <property type="entry name" value="Potassium Channel Kv1.1, Chain A"/>
    <property type="match status" value="1"/>
</dbReference>
<proteinExistence type="predicted"/>
<comment type="caution">
    <text evidence="1">The sequence shown here is derived from an EMBL/GenBank/DDBJ whole genome shotgun (WGS) entry which is preliminary data.</text>
</comment>
<keyword evidence="2" id="KW-1185">Reference proteome</keyword>
<reference evidence="1 2" key="1">
    <citation type="submission" date="2021-11" db="EMBL/GenBank/DDBJ databases">
        <title>Black yeast isolated from Biological Soil Crust.</title>
        <authorList>
            <person name="Kurbessoian T."/>
        </authorList>
    </citation>
    <scope>NUCLEOTIDE SEQUENCE [LARGE SCALE GENOMIC DNA]</scope>
    <source>
        <strain evidence="1 2">CCFEE 5522</strain>
    </source>
</reference>